<dbReference type="PROSITE" id="PS50880">
    <property type="entry name" value="TOPRIM"/>
    <property type="match status" value="1"/>
</dbReference>
<keyword evidence="3 12" id="KW-0808">Transferase</keyword>
<dbReference type="OrthoDB" id="9803773at2"/>
<keyword evidence="15" id="KW-0175">Coiled coil</keyword>
<dbReference type="FunFam" id="3.90.580.10:FF:000001">
    <property type="entry name" value="DNA primase"/>
    <property type="match status" value="1"/>
</dbReference>
<evidence type="ECO:0000256" key="1">
    <source>
        <dbReference type="ARBA" id="ARBA00022478"/>
    </source>
</evidence>
<dbReference type="RefSeq" id="WP_131838866.1">
    <property type="nucleotide sequence ID" value="NZ_SLWB01000005.1"/>
</dbReference>
<dbReference type="Pfam" id="PF08275">
    <property type="entry name" value="DNAG_N"/>
    <property type="match status" value="1"/>
</dbReference>
<dbReference type="Gene3D" id="3.90.580.10">
    <property type="entry name" value="Zinc finger, CHC2-type domain"/>
    <property type="match status" value="1"/>
</dbReference>
<dbReference type="PANTHER" id="PTHR30313:SF2">
    <property type="entry name" value="DNA PRIMASE"/>
    <property type="match status" value="1"/>
</dbReference>
<evidence type="ECO:0000256" key="10">
    <source>
        <dbReference type="ARBA" id="ARBA00023125"/>
    </source>
</evidence>
<dbReference type="PIRSF" id="PIRSF002811">
    <property type="entry name" value="DnaG"/>
    <property type="match status" value="1"/>
</dbReference>
<dbReference type="InterPro" id="IPR037068">
    <property type="entry name" value="DNA_primase_core_N_sf"/>
</dbReference>
<evidence type="ECO:0000256" key="13">
    <source>
        <dbReference type="PIRNR" id="PIRNR002811"/>
    </source>
</evidence>
<dbReference type="InterPro" id="IPR006171">
    <property type="entry name" value="TOPRIM_dom"/>
</dbReference>
<keyword evidence="9" id="KW-0460">Magnesium</keyword>
<dbReference type="SUPFAM" id="SSF57783">
    <property type="entry name" value="Zinc beta-ribbon"/>
    <property type="match status" value="1"/>
</dbReference>
<dbReference type="Gene3D" id="3.90.980.10">
    <property type="entry name" value="DNA primase, catalytic core, N-terminal domain"/>
    <property type="match status" value="1"/>
</dbReference>
<dbReference type="InterPro" id="IPR036977">
    <property type="entry name" value="DNA_primase_Znf_CHC2"/>
</dbReference>
<keyword evidence="18" id="KW-1185">Reference proteome</keyword>
<dbReference type="InterPro" id="IPR006295">
    <property type="entry name" value="DNA_primase_DnaG"/>
</dbReference>
<sequence>MIDKTTVDRIIDAANIVEVVGEFVSLKKRGVNYLGCCPFHNEKTPSFTVSGAKGIFKCFGCGKAGNAVTFVMEHEKLEYVDALRFLAKKYGIEIKERELSQQEVQQNNDRESMMVLSAFAQKYFTDTLFNHVDGKTIGMSYFRERGFRDDIIKKFQLGYCLDTRSAFSQYAGKQGYKKDFLIKTGLSVEHNEALFDRFHGRVMFPIHSISGRVIGFGGRTLKTDKKVAKYLNSPESEIYHKSFTLYGIFFAKKSITQENRCYLVEGYTDVLSMHQAGIENVVASSGTSLTTEQIRLIKRFTTNVTVLYDGDAAGIKASLRGIDMILEEGLNVKVVLLPDGEDPDSFAKSHSVTELKQYIADNEADFISFKTKLLLKDADNDPIKRAGLITDVMHSISVIPDTIIRSVYIRECSKMFEVAEETLIQEMSSLRSKKIGAAVTQNTTILQQSKPELHTPAIPSFVNNVFCEEQEKEIIYFLLKYANVKLFTYTDDDGYEHEINVGQYIISEIANDELEFLNLEYRQIFDDFAELIANNQEPNITHFIHHENLKISELVINLQSEEYVLSNIWKKFGQSESEGIEFLSEAVPKAITSYKAKVIALAIKNLMEELKNITEENFEEMTRRITALNMVRTEISKQLDRPVLC</sequence>
<keyword evidence="8 12" id="KW-0862">Zinc</keyword>
<evidence type="ECO:0000313" key="17">
    <source>
        <dbReference type="EMBL" id="TCN68842.1"/>
    </source>
</evidence>
<dbReference type="GO" id="GO:0005737">
    <property type="term" value="C:cytoplasm"/>
    <property type="evidence" value="ECO:0007669"/>
    <property type="project" value="TreeGrafter"/>
</dbReference>
<dbReference type="InterPro" id="IPR002694">
    <property type="entry name" value="Znf_CHC2"/>
</dbReference>
<evidence type="ECO:0000256" key="11">
    <source>
        <dbReference type="ARBA" id="ARBA00023163"/>
    </source>
</evidence>
<dbReference type="Gene3D" id="3.40.1360.10">
    <property type="match status" value="1"/>
</dbReference>
<comment type="function">
    <text evidence="12 13">RNA polymerase that catalyzes the synthesis of short RNA molecules used as primers for DNA polymerase during DNA replication.</text>
</comment>
<keyword evidence="4 12" id="KW-0548">Nucleotidyltransferase</keyword>
<keyword evidence="10 12" id="KW-0238">DNA-binding</keyword>
<dbReference type="InterPro" id="IPR013264">
    <property type="entry name" value="DNAG_N"/>
</dbReference>
<dbReference type="InterPro" id="IPR034151">
    <property type="entry name" value="TOPRIM_DnaG_bac"/>
</dbReference>
<evidence type="ECO:0000259" key="16">
    <source>
        <dbReference type="PROSITE" id="PS50880"/>
    </source>
</evidence>
<feature type="zinc finger region" description="CHC2-type" evidence="12 14">
    <location>
        <begin position="37"/>
        <end position="61"/>
    </location>
</feature>
<name>A0A4R2ENI9_9BACT</name>
<accession>A0A4R2ENI9</accession>
<evidence type="ECO:0000256" key="4">
    <source>
        <dbReference type="ARBA" id="ARBA00022695"/>
    </source>
</evidence>
<evidence type="ECO:0000256" key="6">
    <source>
        <dbReference type="ARBA" id="ARBA00022723"/>
    </source>
</evidence>
<dbReference type="GO" id="GO:1990077">
    <property type="term" value="C:primosome complex"/>
    <property type="evidence" value="ECO:0007669"/>
    <property type="project" value="UniProtKB-KW"/>
</dbReference>
<dbReference type="GO" id="GO:0008270">
    <property type="term" value="F:zinc ion binding"/>
    <property type="evidence" value="ECO:0007669"/>
    <property type="project" value="UniProtKB-UniRule"/>
</dbReference>
<evidence type="ECO:0000256" key="3">
    <source>
        <dbReference type="ARBA" id="ARBA00022679"/>
    </source>
</evidence>
<feature type="domain" description="Toprim" evidence="16">
    <location>
        <begin position="259"/>
        <end position="340"/>
    </location>
</feature>
<keyword evidence="5 12" id="KW-0235">DNA replication</keyword>
<dbReference type="Pfam" id="PF13155">
    <property type="entry name" value="Toprim_2"/>
    <property type="match status" value="1"/>
</dbReference>
<evidence type="ECO:0000256" key="2">
    <source>
        <dbReference type="ARBA" id="ARBA00022515"/>
    </source>
</evidence>
<evidence type="ECO:0000313" key="18">
    <source>
        <dbReference type="Proteomes" id="UP000294830"/>
    </source>
</evidence>
<dbReference type="AlphaFoldDB" id="A0A4R2ENI9"/>
<evidence type="ECO:0000256" key="9">
    <source>
        <dbReference type="ARBA" id="ARBA00022842"/>
    </source>
</evidence>
<comment type="catalytic activity">
    <reaction evidence="12">
        <text>ssDNA + n NTP = ssDNA/pppN(pN)n-1 hybrid + (n-1) diphosphate.</text>
        <dbReference type="EC" id="2.7.7.101"/>
    </reaction>
</comment>
<dbReference type="Proteomes" id="UP000294830">
    <property type="component" value="Unassembled WGS sequence"/>
</dbReference>
<organism evidence="17 18">
    <name type="scientific">Acetobacteroides hydrogenigenes</name>
    <dbReference type="NCBI Taxonomy" id="979970"/>
    <lineage>
        <taxon>Bacteria</taxon>
        <taxon>Pseudomonadati</taxon>
        <taxon>Bacteroidota</taxon>
        <taxon>Bacteroidia</taxon>
        <taxon>Bacteroidales</taxon>
        <taxon>Rikenellaceae</taxon>
        <taxon>Acetobacteroides</taxon>
    </lineage>
</organism>
<proteinExistence type="inferred from homology"/>
<dbReference type="GO" id="GO:0006269">
    <property type="term" value="P:DNA replication, synthesis of primer"/>
    <property type="evidence" value="ECO:0007669"/>
    <property type="project" value="UniProtKB-UniRule"/>
</dbReference>
<keyword evidence="7 12" id="KW-0863">Zinc-finger</keyword>
<comment type="cofactor">
    <cofactor evidence="12 13 14">
        <name>Zn(2+)</name>
        <dbReference type="ChEBI" id="CHEBI:29105"/>
    </cofactor>
    <text evidence="12 13 14">Binds 1 zinc ion per monomer.</text>
</comment>
<dbReference type="EMBL" id="SLWB01000005">
    <property type="protein sequence ID" value="TCN68842.1"/>
    <property type="molecule type" value="Genomic_DNA"/>
</dbReference>
<evidence type="ECO:0000256" key="7">
    <source>
        <dbReference type="ARBA" id="ARBA00022771"/>
    </source>
</evidence>
<evidence type="ECO:0000256" key="14">
    <source>
        <dbReference type="PIRSR" id="PIRSR002811-1"/>
    </source>
</evidence>
<dbReference type="CDD" id="cd03364">
    <property type="entry name" value="TOPRIM_DnaG_primases"/>
    <property type="match status" value="1"/>
</dbReference>
<dbReference type="InterPro" id="IPR030846">
    <property type="entry name" value="DnaG_bac"/>
</dbReference>
<dbReference type="SMART" id="SM00400">
    <property type="entry name" value="ZnF_CHCC"/>
    <property type="match status" value="1"/>
</dbReference>
<dbReference type="Pfam" id="PF10410">
    <property type="entry name" value="DnaB_bind"/>
    <property type="match status" value="1"/>
</dbReference>
<dbReference type="EC" id="2.7.7.101" evidence="12"/>
<dbReference type="HAMAP" id="MF_00974">
    <property type="entry name" value="DNA_primase_DnaG"/>
    <property type="match status" value="1"/>
</dbReference>
<comment type="domain">
    <text evidence="12">Contains an N-terminal zinc-binding domain, a central core domain that contains the primase activity, and a C-terminal DnaB-binding domain.</text>
</comment>
<evidence type="ECO:0000256" key="5">
    <source>
        <dbReference type="ARBA" id="ARBA00022705"/>
    </source>
</evidence>
<keyword evidence="6 12" id="KW-0479">Metal-binding</keyword>
<gene>
    <name evidence="12" type="primary">dnaG</name>
    <name evidence="17" type="ORF">CLV25_10544</name>
</gene>
<keyword evidence="1 12" id="KW-0240">DNA-directed RNA polymerase</keyword>
<comment type="similarity">
    <text evidence="12 13">Belongs to the DnaG primase family.</text>
</comment>
<evidence type="ECO:0000256" key="15">
    <source>
        <dbReference type="SAM" id="Coils"/>
    </source>
</evidence>
<dbReference type="SMART" id="SM00493">
    <property type="entry name" value="TOPRIM"/>
    <property type="match status" value="1"/>
</dbReference>
<dbReference type="GO" id="GO:0000428">
    <property type="term" value="C:DNA-directed RNA polymerase complex"/>
    <property type="evidence" value="ECO:0007669"/>
    <property type="project" value="UniProtKB-KW"/>
</dbReference>
<reference evidence="17 18" key="1">
    <citation type="submission" date="2019-03" db="EMBL/GenBank/DDBJ databases">
        <title>Genomic Encyclopedia of Archaeal and Bacterial Type Strains, Phase II (KMG-II): from individual species to whole genera.</title>
        <authorList>
            <person name="Goeker M."/>
        </authorList>
    </citation>
    <scope>NUCLEOTIDE SEQUENCE [LARGE SCALE GENOMIC DNA]</scope>
    <source>
        <strain evidence="17 18">RL-C</strain>
    </source>
</reference>
<dbReference type="InterPro" id="IPR019475">
    <property type="entry name" value="DNA_primase_DnaB-bd"/>
</dbReference>
<dbReference type="GO" id="GO:0003899">
    <property type="term" value="F:DNA-directed RNA polymerase activity"/>
    <property type="evidence" value="ECO:0007669"/>
    <property type="project" value="UniProtKB-UniRule"/>
</dbReference>
<dbReference type="InterPro" id="IPR050219">
    <property type="entry name" value="DnaG_primase"/>
</dbReference>
<comment type="subunit">
    <text evidence="12">Monomer. Interacts with DnaB.</text>
</comment>
<evidence type="ECO:0000256" key="8">
    <source>
        <dbReference type="ARBA" id="ARBA00022833"/>
    </source>
</evidence>
<dbReference type="SUPFAM" id="SSF56731">
    <property type="entry name" value="DNA primase core"/>
    <property type="match status" value="1"/>
</dbReference>
<protein>
    <recommendedName>
        <fullName evidence="12 13">DNA primase</fullName>
        <ecNumber evidence="12">2.7.7.101</ecNumber>
    </recommendedName>
</protein>
<keyword evidence="11 12" id="KW-0804">Transcription</keyword>
<dbReference type="NCBIfam" id="TIGR01391">
    <property type="entry name" value="dnaG"/>
    <property type="match status" value="1"/>
</dbReference>
<dbReference type="PANTHER" id="PTHR30313">
    <property type="entry name" value="DNA PRIMASE"/>
    <property type="match status" value="1"/>
</dbReference>
<feature type="coiled-coil region" evidence="15">
    <location>
        <begin position="596"/>
        <end position="623"/>
    </location>
</feature>
<comment type="caution">
    <text evidence="17">The sequence shown here is derived from an EMBL/GenBank/DDBJ whole genome shotgun (WGS) entry which is preliminary data.</text>
</comment>
<evidence type="ECO:0000256" key="12">
    <source>
        <dbReference type="HAMAP-Rule" id="MF_00974"/>
    </source>
</evidence>
<keyword evidence="2 12" id="KW-0639">Primosome</keyword>
<dbReference type="GO" id="GO:0003677">
    <property type="term" value="F:DNA binding"/>
    <property type="evidence" value="ECO:0007669"/>
    <property type="project" value="UniProtKB-KW"/>
</dbReference>
<dbReference type="Pfam" id="PF01807">
    <property type="entry name" value="Zn_ribbon_DnaG"/>
    <property type="match status" value="1"/>
</dbReference>